<feature type="domain" description="MoaB/Mog" evidence="2">
    <location>
        <begin position="4"/>
        <end position="171"/>
    </location>
</feature>
<keyword evidence="4" id="KW-1185">Reference proteome</keyword>
<dbReference type="HAMAP" id="MF_00226_B">
    <property type="entry name" value="CinA_B"/>
    <property type="match status" value="1"/>
</dbReference>
<dbReference type="NCBIfam" id="NF001813">
    <property type="entry name" value="PRK00549.1"/>
    <property type="match status" value="1"/>
</dbReference>
<evidence type="ECO:0000313" key="3">
    <source>
        <dbReference type="EMBL" id="AUJ31593.1"/>
    </source>
</evidence>
<dbReference type="SMART" id="SM00852">
    <property type="entry name" value="MoCF_biosynth"/>
    <property type="match status" value="1"/>
</dbReference>
<reference evidence="3 4" key="1">
    <citation type="submission" date="2016-11" db="EMBL/GenBank/DDBJ databases">
        <title>Interaction between Lactobacillus species and yeast in water kefir.</title>
        <authorList>
            <person name="Behr J."/>
            <person name="Xu D."/>
            <person name="Vogel R.F."/>
        </authorList>
    </citation>
    <scope>NUCLEOTIDE SEQUENCE [LARGE SCALE GENOMIC DNA]</scope>
    <source>
        <strain evidence="3 4">TMW 1.1827</strain>
    </source>
</reference>
<evidence type="ECO:0000256" key="1">
    <source>
        <dbReference type="HAMAP-Rule" id="MF_00226"/>
    </source>
</evidence>
<dbReference type="SUPFAM" id="SSF53218">
    <property type="entry name" value="Molybdenum cofactor biosynthesis proteins"/>
    <property type="match status" value="1"/>
</dbReference>
<dbReference type="EMBL" id="CP018180">
    <property type="protein sequence ID" value="AUJ31593.1"/>
    <property type="molecule type" value="Genomic_DNA"/>
</dbReference>
<dbReference type="Gene3D" id="3.30.70.2860">
    <property type="match status" value="1"/>
</dbReference>
<dbReference type="NCBIfam" id="TIGR00200">
    <property type="entry name" value="cinA_nterm"/>
    <property type="match status" value="1"/>
</dbReference>
<dbReference type="InterPro" id="IPR008136">
    <property type="entry name" value="CinA_C"/>
</dbReference>
<dbReference type="Gene3D" id="3.40.980.10">
    <property type="entry name" value="MoaB/Mog-like domain"/>
    <property type="match status" value="1"/>
</dbReference>
<dbReference type="InterPro" id="IPR001453">
    <property type="entry name" value="MoaB/Mog_dom"/>
</dbReference>
<protein>
    <recommendedName>
        <fullName evidence="1">Putative competence-damage inducible protein</fullName>
    </recommendedName>
</protein>
<dbReference type="SUPFAM" id="SSF142433">
    <property type="entry name" value="CinA-like"/>
    <property type="match status" value="1"/>
</dbReference>
<comment type="similarity">
    <text evidence="1">Belongs to the CinA family.</text>
</comment>
<proteinExistence type="inferred from homology"/>
<dbReference type="CDD" id="cd00885">
    <property type="entry name" value="cinA"/>
    <property type="match status" value="1"/>
</dbReference>
<evidence type="ECO:0000313" key="4">
    <source>
        <dbReference type="Proteomes" id="UP000324497"/>
    </source>
</evidence>
<dbReference type="InterPro" id="IPR036653">
    <property type="entry name" value="CinA-like_C"/>
</dbReference>
<dbReference type="PANTHER" id="PTHR13939">
    <property type="entry name" value="NICOTINAMIDE-NUCLEOTIDE AMIDOHYDROLASE PNCC"/>
    <property type="match status" value="1"/>
</dbReference>
<dbReference type="NCBIfam" id="TIGR00177">
    <property type="entry name" value="molyb_syn"/>
    <property type="match status" value="1"/>
</dbReference>
<accession>A0A3S6QU53</accession>
<dbReference type="RefSeq" id="WP_057886362.1">
    <property type="nucleotide sequence ID" value="NZ_CP018180.1"/>
</dbReference>
<dbReference type="InterPro" id="IPR008135">
    <property type="entry name" value="Competence-induced_CinA"/>
</dbReference>
<dbReference type="InterPro" id="IPR041424">
    <property type="entry name" value="CinA_KH"/>
</dbReference>
<dbReference type="KEGG" id="lng:BSQ50_02870"/>
<dbReference type="PIRSF" id="PIRSF006728">
    <property type="entry name" value="CinA"/>
    <property type="match status" value="1"/>
</dbReference>
<evidence type="ECO:0000259" key="2">
    <source>
        <dbReference type="SMART" id="SM00852"/>
    </source>
</evidence>
<dbReference type="Proteomes" id="UP000324497">
    <property type="component" value="Chromosome"/>
</dbReference>
<dbReference type="InterPro" id="IPR050101">
    <property type="entry name" value="CinA"/>
</dbReference>
<dbReference type="Pfam" id="PF18146">
    <property type="entry name" value="CinA_KH"/>
    <property type="match status" value="1"/>
</dbReference>
<dbReference type="NCBIfam" id="TIGR00199">
    <property type="entry name" value="PncC_domain"/>
    <property type="match status" value="1"/>
</dbReference>
<dbReference type="InterPro" id="IPR036425">
    <property type="entry name" value="MoaB/Mog-like_dom_sf"/>
</dbReference>
<dbReference type="Pfam" id="PF02464">
    <property type="entry name" value="CinA"/>
    <property type="match status" value="1"/>
</dbReference>
<dbReference type="GeneID" id="78522140"/>
<dbReference type="Gene3D" id="3.90.950.20">
    <property type="entry name" value="CinA-like"/>
    <property type="match status" value="1"/>
</dbReference>
<sequence length="414" mass="45062">MNAEIIAVGSEILLGQIVNTNAQFVAKRLANMGINLYHQSVVGDNPQRLTIAIKEAAERSDLVILLGGLGPTVDDLTKQTAAKFLNEKLIIDQAALTKIEQSFAETQRKMTENNRLQALYIAGSVALPNETGFAVGDFYRNSNGSDFLLLPGPPSELKPMFVHQAQPLLEQTYFSQQKLASRVMRFFGIGESLLAAKLTDLIEQQTNPTLATYAKENEVTLRLTANAASESAAQAKLDQLEKIIQQRVGEFCYGYGDDNSLPQVVVNLLKEKNLTVTAAESLTAGKFQATLADVPGVSEVFPGGFVTYSNHAKSQLLKIPAEKIQKAGAVSSLTAAAMAKQAQQILNTDIGISFTGVAGPDELEGQPAGTVWIGLALKDRPTQTKLFHFSKTRPYIRERTVLSGLDWIRRELLK</sequence>
<gene>
    <name evidence="1" type="primary">cinA</name>
    <name evidence="3" type="ORF">BSQ50_02870</name>
</gene>
<dbReference type="AlphaFoldDB" id="A0A3S6QU53"/>
<dbReference type="PANTHER" id="PTHR13939:SF0">
    <property type="entry name" value="NMN AMIDOHYDROLASE-LIKE PROTEIN YFAY"/>
    <property type="match status" value="1"/>
</dbReference>
<dbReference type="Pfam" id="PF00994">
    <property type="entry name" value="MoCF_biosynth"/>
    <property type="match status" value="1"/>
</dbReference>
<name>A0A3S6QU53_9LACO</name>
<organism evidence="3 4">
    <name type="scientific">Liquorilactobacillus nagelii</name>
    <dbReference type="NCBI Taxonomy" id="82688"/>
    <lineage>
        <taxon>Bacteria</taxon>
        <taxon>Bacillati</taxon>
        <taxon>Bacillota</taxon>
        <taxon>Bacilli</taxon>
        <taxon>Lactobacillales</taxon>
        <taxon>Lactobacillaceae</taxon>
        <taxon>Liquorilactobacillus</taxon>
    </lineage>
</organism>